<keyword evidence="1" id="KW-0812">Transmembrane</keyword>
<protein>
    <submittedName>
        <fullName evidence="4">Mitochondrial amidoxime reducing component 2</fullName>
    </submittedName>
</protein>
<gene>
    <name evidence="4" type="primary">LOC101853538</name>
</gene>
<keyword evidence="1" id="KW-1133">Transmembrane helix</keyword>
<dbReference type="PANTHER" id="PTHR36930">
    <property type="entry name" value="METAL-SULFUR CLUSTER BIOSYNTHESIS PROTEINS YUAD-RELATED"/>
    <property type="match status" value="1"/>
</dbReference>
<feature type="transmembrane region" description="Helical" evidence="1">
    <location>
        <begin position="6"/>
        <end position="25"/>
    </location>
</feature>
<accession>A0ABM0JJ80</accession>
<sequence length="325" mass="35707">MAYEIQISLFLGLVGIAVYSCARLCHIAKSRHRFHLVGKVSAIYCYPVVSGRGNPVEVARCGKDGLGSMGLTNGQFVIVKKTGREFSPTSPKHTIKQYFVEEIRGLVTVSDGHDAVISGPGEAGTSVPIKLYDKDVLIQDKAKRKVVQQIHCGENICAGYDMGEEISRSLNFTLRTRGLRLYNTVWNVLCRTEGRSQYGNYVIATEESVTAINKTLNVVPPLRPSYFRPNLVLKGCVPLEEGQWEELHIGDTVQFKASSSDVRIIGDHADTALLPCRVPGEQLIDVPGLNCFNGLCPSLIAGLNAKVQKEGRIRVGDSVFVRYKP</sequence>
<evidence type="ECO:0000259" key="2">
    <source>
        <dbReference type="PROSITE" id="PS51340"/>
    </source>
</evidence>
<evidence type="ECO:0000256" key="1">
    <source>
        <dbReference type="SAM" id="Phobius"/>
    </source>
</evidence>
<dbReference type="SUPFAM" id="SSF50800">
    <property type="entry name" value="PK beta-barrel domain-like"/>
    <property type="match status" value="1"/>
</dbReference>
<dbReference type="InterPro" id="IPR005302">
    <property type="entry name" value="MoCF_Sase_C"/>
</dbReference>
<name>A0ABM0JJ80_APLCA</name>
<dbReference type="GeneID" id="101853538"/>
<dbReference type="InterPro" id="IPR011037">
    <property type="entry name" value="Pyrv_Knase-like_insert_dom_sf"/>
</dbReference>
<dbReference type="PROSITE" id="PS51340">
    <property type="entry name" value="MOSC"/>
    <property type="match status" value="1"/>
</dbReference>
<dbReference type="InterPro" id="IPR052716">
    <property type="entry name" value="MOSC_domain"/>
</dbReference>
<keyword evidence="3" id="KW-1185">Reference proteome</keyword>
<dbReference type="PANTHER" id="PTHR36930:SF1">
    <property type="entry name" value="MOSC DOMAIN-CONTAINING PROTEIN"/>
    <property type="match status" value="1"/>
</dbReference>
<organism evidence="3 4">
    <name type="scientific">Aplysia californica</name>
    <name type="common">California sea hare</name>
    <dbReference type="NCBI Taxonomy" id="6500"/>
    <lineage>
        <taxon>Eukaryota</taxon>
        <taxon>Metazoa</taxon>
        <taxon>Spiralia</taxon>
        <taxon>Lophotrochozoa</taxon>
        <taxon>Mollusca</taxon>
        <taxon>Gastropoda</taxon>
        <taxon>Heterobranchia</taxon>
        <taxon>Euthyneura</taxon>
        <taxon>Tectipleura</taxon>
        <taxon>Aplysiida</taxon>
        <taxon>Aplysioidea</taxon>
        <taxon>Aplysiidae</taxon>
        <taxon>Aplysia</taxon>
    </lineage>
</organism>
<evidence type="ECO:0000313" key="3">
    <source>
        <dbReference type="Proteomes" id="UP000694888"/>
    </source>
</evidence>
<keyword evidence="1" id="KW-0472">Membrane</keyword>
<feature type="domain" description="MOSC" evidence="2">
    <location>
        <begin position="174"/>
        <end position="322"/>
    </location>
</feature>
<proteinExistence type="predicted"/>
<dbReference type="Proteomes" id="UP000694888">
    <property type="component" value="Unplaced"/>
</dbReference>
<dbReference type="RefSeq" id="XP_005094887.1">
    <property type="nucleotide sequence ID" value="XM_005094830.3"/>
</dbReference>
<reference evidence="4" key="1">
    <citation type="submission" date="2025-08" db="UniProtKB">
        <authorList>
            <consortium name="RefSeq"/>
        </authorList>
    </citation>
    <scope>IDENTIFICATION</scope>
</reference>
<dbReference type="Pfam" id="PF03473">
    <property type="entry name" value="MOSC"/>
    <property type="match status" value="1"/>
</dbReference>
<evidence type="ECO:0000313" key="4">
    <source>
        <dbReference type="RefSeq" id="XP_005094887.1"/>
    </source>
</evidence>